<dbReference type="InterPro" id="IPR023393">
    <property type="entry name" value="START-like_dom_sf"/>
</dbReference>
<comment type="caution">
    <text evidence="3">The sequence shown here is derived from an EMBL/GenBank/DDBJ whole genome shotgun (WGS) entry which is preliminary data.</text>
</comment>
<sequence>MTRTSDVKERTGRADEQGPLANLRELASRNASGERLLLEVERHLQARARHALTWAGHRMGAATQRLAGGGDRSVSTDDTGDGKGGRGPLGAVRSGLSTLGGRLRTATRRVLDRRARKKGGGRSVTIVEDLDVGLPVRDVYDQWTLFQDFDRFAEGVREVDQVDDTTTDWSARILFSRRTWRAEILEQVPDERIRWTSDGTKGTTRGTVTFHDVTPDLTRVLLVLDHRPRGLLERLGNAFGAQRRRVRRDLAHFRRFVSLREERPDGWRGEVRDGAVVDRDEEDRPDDGATPSDADRSSEPDDATAGRRDEFDADEDDHRGEARAEDDDEDDDEDDEEDGPEFEDDADEDDLGPEDEVDDADEDEAAGRHRTSARR</sequence>
<evidence type="ECO:0000313" key="4">
    <source>
        <dbReference type="Proteomes" id="UP000791080"/>
    </source>
</evidence>
<dbReference type="Gene3D" id="3.30.530.20">
    <property type="match status" value="1"/>
</dbReference>
<dbReference type="Proteomes" id="UP000791080">
    <property type="component" value="Unassembled WGS sequence"/>
</dbReference>
<organism evidence="3 4">
    <name type="scientific">Actinoalloteichus caeruleus DSM 43889</name>
    <dbReference type="NCBI Taxonomy" id="1120930"/>
    <lineage>
        <taxon>Bacteria</taxon>
        <taxon>Bacillati</taxon>
        <taxon>Actinomycetota</taxon>
        <taxon>Actinomycetes</taxon>
        <taxon>Pseudonocardiales</taxon>
        <taxon>Pseudonocardiaceae</taxon>
        <taxon>Actinoalloteichus</taxon>
        <taxon>Actinoalloteichus cyanogriseus</taxon>
    </lineage>
</organism>
<dbReference type="PANTHER" id="PTHR33824:SF7">
    <property type="entry name" value="POLYKETIDE CYCLASE_DEHYDRASE AND LIPID TRANSPORT SUPERFAMILY PROTEIN"/>
    <property type="match status" value="1"/>
</dbReference>
<dbReference type="InterPro" id="IPR047137">
    <property type="entry name" value="ORF3"/>
</dbReference>
<dbReference type="RefSeq" id="WP_051313273.1">
    <property type="nucleotide sequence ID" value="NZ_AUBJ02000001.1"/>
</dbReference>
<protein>
    <submittedName>
        <fullName evidence="3">Membrane protein</fullName>
    </submittedName>
</protein>
<gene>
    <name evidence="3" type="ORF">G443_002455</name>
</gene>
<evidence type="ECO:0000313" key="3">
    <source>
        <dbReference type="EMBL" id="MCP2332185.1"/>
    </source>
</evidence>
<dbReference type="InterPro" id="IPR005031">
    <property type="entry name" value="COQ10_START"/>
</dbReference>
<keyword evidence="4" id="KW-1185">Reference proteome</keyword>
<dbReference type="SUPFAM" id="SSF55961">
    <property type="entry name" value="Bet v1-like"/>
    <property type="match status" value="1"/>
</dbReference>
<evidence type="ECO:0000259" key="2">
    <source>
        <dbReference type="Pfam" id="PF03364"/>
    </source>
</evidence>
<proteinExistence type="predicted"/>
<dbReference type="Pfam" id="PF03364">
    <property type="entry name" value="Polyketide_cyc"/>
    <property type="match status" value="1"/>
</dbReference>
<feature type="compositionally biased region" description="Basic and acidic residues" evidence="1">
    <location>
        <begin position="293"/>
        <end position="323"/>
    </location>
</feature>
<dbReference type="EMBL" id="AUBJ02000001">
    <property type="protein sequence ID" value="MCP2332185.1"/>
    <property type="molecule type" value="Genomic_DNA"/>
</dbReference>
<dbReference type="CDD" id="cd07817">
    <property type="entry name" value="SRPBCC_8"/>
    <property type="match status" value="1"/>
</dbReference>
<evidence type="ECO:0000256" key="1">
    <source>
        <dbReference type="SAM" id="MobiDB-lite"/>
    </source>
</evidence>
<feature type="region of interest" description="Disordered" evidence="1">
    <location>
        <begin position="63"/>
        <end position="94"/>
    </location>
</feature>
<feature type="region of interest" description="Disordered" evidence="1">
    <location>
        <begin position="271"/>
        <end position="375"/>
    </location>
</feature>
<accession>A0ABT1JI48</accession>
<feature type="domain" description="Coenzyme Q-binding protein COQ10 START" evidence="2">
    <location>
        <begin position="132"/>
        <end position="252"/>
    </location>
</feature>
<name>A0ABT1JI48_ACTCY</name>
<reference evidence="3 4" key="1">
    <citation type="submission" date="2022-06" db="EMBL/GenBank/DDBJ databases">
        <title>Genomic Encyclopedia of Type Strains, Phase I: the one thousand microbial genomes (KMG-I) project.</title>
        <authorList>
            <person name="Kyrpides N."/>
        </authorList>
    </citation>
    <scope>NUCLEOTIDE SEQUENCE [LARGE SCALE GENOMIC DNA]</scope>
    <source>
        <strain evidence="3 4">DSM 43889</strain>
    </source>
</reference>
<feature type="compositionally biased region" description="Acidic residues" evidence="1">
    <location>
        <begin position="324"/>
        <end position="364"/>
    </location>
</feature>
<dbReference type="PANTHER" id="PTHR33824">
    <property type="entry name" value="POLYKETIDE CYCLASE/DEHYDRASE AND LIPID TRANSPORT SUPERFAMILY PROTEIN"/>
    <property type="match status" value="1"/>
</dbReference>